<keyword evidence="3" id="KW-0547">Nucleotide-binding</keyword>
<feature type="domain" description="Putative restriction endonuclease" evidence="7">
    <location>
        <begin position="11"/>
        <end position="114"/>
    </location>
</feature>
<dbReference type="PROSITE" id="PS00455">
    <property type="entry name" value="AMP_BINDING"/>
    <property type="match status" value="1"/>
</dbReference>
<dbReference type="CDD" id="cd06260">
    <property type="entry name" value="DUF820-like"/>
    <property type="match status" value="1"/>
</dbReference>
<dbReference type="GO" id="GO:0005524">
    <property type="term" value="F:ATP binding"/>
    <property type="evidence" value="ECO:0007669"/>
    <property type="project" value="UniProtKB-KW"/>
</dbReference>
<evidence type="ECO:0000256" key="4">
    <source>
        <dbReference type="ARBA" id="ARBA00022840"/>
    </source>
</evidence>
<dbReference type="Pfam" id="PF16177">
    <property type="entry name" value="ACAS_N"/>
    <property type="match status" value="1"/>
</dbReference>
<evidence type="ECO:0000259" key="6">
    <source>
        <dbReference type="Pfam" id="PF00501"/>
    </source>
</evidence>
<sequence>MTRLGHRLTDAAPDGFEVLRRAGMDLDRDGAQHRIPDAVVIRAESSEEPYQTKPPLPAVEVVSPHSVLRDHRVKLREYAAFGIGSYWIATPDPEGPGLIGFELRDGAYREAAEAVGEEVVRAPVPGEPRPALAGRAGPVVVPHRRPGRGRGRLTAPPPRRAPARRPRTLARPRGAAMLGGAAEPVAPPRAVSGRARRSRGPELREAVISASEHQVGEVHEEALLWEPGVQEREHARVTAFMDWLSRTRGTAFLSYGELWVWSVTETDAFWDAVWEYFDVLGERGRGPVREGETMPEVRWFPGATVNYARNALRHADDRPDAVAVVARDESGARRAYTFAELRAEVARVAWGLRELGVERGDRVAAYLPNVPEALIAFLATASLGAVWSACSPDFGAASVIDRFSQIEPKVLIAVDGYAYNGKAYDRSEALAGIRAALPGLAATVAVGGGGPEGAVPWSALGGEGHPARPPYQEVPFEHPLWIVYSSGTTGLPKPIVHGQGGVLLEHLKVLAFHHDLGPDDLFFWYTTTGWMMWNYLAGGLLTGSAVLLYDGSATHPGTDALWRAAAEEGASYFGTGAPYLVACMKAGEQPGARYDLSRLRGVGSTGAPLPPEAFSWVYRAVKRDVLLGSASGGTDVVTAFIGPSPLLPVRAGVLATRCLGARIESYGPDGSPVGSGEVGELVITAPMPSMPIRFWNDSDGSRYRDAYFDQYPGVWRHGDWLKILADGGCVIYGRSDSTLNRGGVRMGTSEFYRVVDTFPEIADSLVIDTGRLGAEGELLLFVAMAEGRELDAELVARLRAQLRERLSPRHVPDDVRAVPGIPRTLSGKKLEIPVRKILQGVPVERAASRDSLANPEVLAHFVPDGG</sequence>
<dbReference type="PANTHER" id="PTHR42921:SF1">
    <property type="entry name" value="ACETOACETYL-COA SYNTHETASE"/>
    <property type="match status" value="1"/>
</dbReference>
<proteinExistence type="inferred from homology"/>
<reference evidence="9 10" key="1">
    <citation type="submission" date="2018-03" db="EMBL/GenBank/DDBJ databases">
        <title>Genomic Encyclopedia of Archaeal and Bacterial Type Strains, Phase II (KMG-II): from individual species to whole genera.</title>
        <authorList>
            <person name="Goeker M."/>
        </authorList>
    </citation>
    <scope>NUCLEOTIDE SEQUENCE [LARGE SCALE GENOMIC DNA]</scope>
    <source>
        <strain evidence="9 10">DSM 45601</strain>
    </source>
</reference>
<keyword evidence="2" id="KW-0436">Ligase</keyword>
<dbReference type="EMBL" id="PVZC01000001">
    <property type="protein sequence ID" value="PRY01539.1"/>
    <property type="molecule type" value="Genomic_DNA"/>
</dbReference>
<dbReference type="SUPFAM" id="SSF52980">
    <property type="entry name" value="Restriction endonuclease-like"/>
    <property type="match status" value="1"/>
</dbReference>
<dbReference type="Pfam" id="PF05685">
    <property type="entry name" value="Uma2"/>
    <property type="match status" value="1"/>
</dbReference>
<dbReference type="GO" id="GO:0006629">
    <property type="term" value="P:lipid metabolic process"/>
    <property type="evidence" value="ECO:0007669"/>
    <property type="project" value="InterPro"/>
</dbReference>
<evidence type="ECO:0000256" key="1">
    <source>
        <dbReference type="ARBA" id="ARBA00006432"/>
    </source>
</evidence>
<keyword evidence="4" id="KW-0067">ATP-binding</keyword>
<evidence type="ECO:0000259" key="7">
    <source>
        <dbReference type="Pfam" id="PF05685"/>
    </source>
</evidence>
<dbReference type="Pfam" id="PF00501">
    <property type="entry name" value="AMP-binding"/>
    <property type="match status" value="1"/>
</dbReference>
<feature type="compositionally biased region" description="Low complexity" evidence="5">
    <location>
        <begin position="126"/>
        <end position="141"/>
    </location>
</feature>
<dbReference type="Proteomes" id="UP000237846">
    <property type="component" value="Unassembled WGS sequence"/>
</dbReference>
<comment type="caution">
    <text evidence="9">The sequence shown here is derived from an EMBL/GenBank/DDBJ whole genome shotgun (WGS) entry which is preliminary data.</text>
</comment>
<dbReference type="AlphaFoldDB" id="A0A2T0QC96"/>
<dbReference type="PANTHER" id="PTHR42921">
    <property type="entry name" value="ACETOACETYL-COA SYNTHETASE"/>
    <property type="match status" value="1"/>
</dbReference>
<dbReference type="Gene3D" id="3.90.1570.10">
    <property type="entry name" value="tt1808, chain A"/>
    <property type="match status" value="1"/>
</dbReference>
<dbReference type="InterPro" id="IPR042099">
    <property type="entry name" value="ANL_N_sf"/>
</dbReference>
<dbReference type="InterPro" id="IPR020845">
    <property type="entry name" value="AMP-binding_CS"/>
</dbReference>
<feature type="domain" description="AMP-dependent synthetase/ligase" evidence="6">
    <location>
        <begin position="313"/>
        <end position="686"/>
    </location>
</feature>
<dbReference type="GO" id="GO:0030729">
    <property type="term" value="F:acetoacetate-CoA ligase activity"/>
    <property type="evidence" value="ECO:0007669"/>
    <property type="project" value="InterPro"/>
</dbReference>
<evidence type="ECO:0000259" key="8">
    <source>
        <dbReference type="Pfam" id="PF16177"/>
    </source>
</evidence>
<dbReference type="InterPro" id="IPR011335">
    <property type="entry name" value="Restrct_endonuc-II-like"/>
</dbReference>
<comment type="similarity">
    <text evidence="1">Belongs to the ATP-dependent AMP-binding enzyme family.</text>
</comment>
<dbReference type="InterPro" id="IPR005914">
    <property type="entry name" value="Acac_CoA_synth"/>
</dbReference>
<dbReference type="InterPro" id="IPR045851">
    <property type="entry name" value="AMP-bd_C_sf"/>
</dbReference>
<protein>
    <submittedName>
        <fullName evidence="9">Acetoacetyl-CoA synthetase</fullName>
    </submittedName>
</protein>
<keyword evidence="10" id="KW-1185">Reference proteome</keyword>
<accession>A0A2T0QC96</accession>
<evidence type="ECO:0000313" key="10">
    <source>
        <dbReference type="Proteomes" id="UP000237846"/>
    </source>
</evidence>
<feature type="region of interest" description="Disordered" evidence="5">
    <location>
        <begin position="126"/>
        <end position="167"/>
    </location>
</feature>
<dbReference type="Gene3D" id="3.30.300.30">
    <property type="match status" value="1"/>
</dbReference>
<feature type="compositionally biased region" description="Basic residues" evidence="5">
    <location>
        <begin position="142"/>
        <end position="151"/>
    </location>
</feature>
<dbReference type="InterPro" id="IPR000873">
    <property type="entry name" value="AMP-dep_synth/lig_dom"/>
</dbReference>
<dbReference type="SUPFAM" id="SSF56801">
    <property type="entry name" value="Acetyl-CoA synthetase-like"/>
    <property type="match status" value="1"/>
</dbReference>
<name>A0A2T0QC96_9ACTN</name>
<dbReference type="InterPro" id="IPR012296">
    <property type="entry name" value="Nuclease_put_TT1808"/>
</dbReference>
<feature type="domain" description="Acetyl-coenzyme A synthetase N-terminal" evidence="8">
    <location>
        <begin position="255"/>
        <end position="311"/>
    </location>
</feature>
<organism evidence="9 10">
    <name type="scientific">Allonocardiopsis opalescens</name>
    <dbReference type="NCBI Taxonomy" id="1144618"/>
    <lineage>
        <taxon>Bacteria</taxon>
        <taxon>Bacillati</taxon>
        <taxon>Actinomycetota</taxon>
        <taxon>Actinomycetes</taxon>
        <taxon>Streptosporangiales</taxon>
        <taxon>Allonocardiopsis</taxon>
    </lineage>
</organism>
<dbReference type="NCBIfam" id="TIGR01217">
    <property type="entry name" value="ac_ac_CoA_syn"/>
    <property type="match status" value="1"/>
</dbReference>
<evidence type="ECO:0000256" key="3">
    <source>
        <dbReference type="ARBA" id="ARBA00022741"/>
    </source>
</evidence>
<gene>
    <name evidence="9" type="ORF">CLV72_101121</name>
</gene>
<evidence type="ECO:0000313" key="9">
    <source>
        <dbReference type="EMBL" id="PRY01539.1"/>
    </source>
</evidence>
<dbReference type="NCBIfam" id="NF002937">
    <property type="entry name" value="PRK03584.1"/>
    <property type="match status" value="1"/>
</dbReference>
<evidence type="ECO:0000256" key="2">
    <source>
        <dbReference type="ARBA" id="ARBA00022598"/>
    </source>
</evidence>
<dbReference type="InterPro" id="IPR032387">
    <property type="entry name" value="ACAS_N"/>
</dbReference>
<evidence type="ECO:0000256" key="5">
    <source>
        <dbReference type="SAM" id="MobiDB-lite"/>
    </source>
</evidence>
<dbReference type="InterPro" id="IPR008538">
    <property type="entry name" value="Uma2"/>
</dbReference>
<dbReference type="Gene3D" id="3.40.50.12780">
    <property type="entry name" value="N-terminal domain of ligase-like"/>
    <property type="match status" value="1"/>
</dbReference>